<keyword evidence="3" id="KW-1185">Reference proteome</keyword>
<name>A0A1R3L2W6_9ROSI</name>
<sequence length="97" mass="10851">MTEDAPTVVKSYEDFVTDRSTARMTRSRTRAASAVKRTRESDVNGSQDINDDDDQDHGDKNQATVAAVRLIAGQVPLTALSRRVSRRHKVVVPRSRR</sequence>
<proteinExistence type="predicted"/>
<feature type="region of interest" description="Disordered" evidence="1">
    <location>
        <begin position="22"/>
        <end position="62"/>
    </location>
</feature>
<gene>
    <name evidence="2" type="ORF">COLO4_01268</name>
</gene>
<reference evidence="3" key="1">
    <citation type="submission" date="2013-09" db="EMBL/GenBank/DDBJ databases">
        <title>Corchorus olitorius genome sequencing.</title>
        <authorList>
            <person name="Alam M."/>
            <person name="Haque M.S."/>
            <person name="Islam M.S."/>
            <person name="Emdad E.M."/>
            <person name="Islam M.M."/>
            <person name="Ahmed B."/>
            <person name="Halim A."/>
            <person name="Hossen Q.M.M."/>
            <person name="Hossain M.Z."/>
            <person name="Ahmed R."/>
            <person name="Khan M.M."/>
            <person name="Islam R."/>
            <person name="Rashid M.M."/>
            <person name="Khan S.A."/>
            <person name="Rahman M.S."/>
            <person name="Alam M."/>
            <person name="Yahiya A.S."/>
            <person name="Khan M.S."/>
            <person name="Azam M.S."/>
            <person name="Haque T."/>
            <person name="Lashkar M.Z.H."/>
            <person name="Akhand A.I."/>
            <person name="Morshed G."/>
            <person name="Roy S."/>
            <person name="Uddin K.S."/>
            <person name="Rabeya T."/>
            <person name="Hossain A.S."/>
            <person name="Chowdhury A."/>
            <person name="Snigdha A.R."/>
            <person name="Mortoza M.S."/>
            <person name="Matin S.A."/>
            <person name="Hoque S.M.E."/>
            <person name="Islam M.K."/>
            <person name="Roy D.K."/>
            <person name="Haider R."/>
            <person name="Moosa M.M."/>
            <person name="Elias S.M."/>
            <person name="Hasan A.M."/>
            <person name="Jahan S."/>
            <person name="Shafiuddin M."/>
            <person name="Mahmood N."/>
            <person name="Shommy N.S."/>
        </authorList>
    </citation>
    <scope>NUCLEOTIDE SEQUENCE [LARGE SCALE GENOMIC DNA]</scope>
    <source>
        <strain evidence="3">cv. O-4</strain>
    </source>
</reference>
<comment type="caution">
    <text evidence="2">The sequence shown here is derived from an EMBL/GenBank/DDBJ whole genome shotgun (WGS) entry which is preliminary data.</text>
</comment>
<evidence type="ECO:0000256" key="1">
    <source>
        <dbReference type="SAM" id="MobiDB-lite"/>
    </source>
</evidence>
<feature type="non-terminal residue" evidence="2">
    <location>
        <position position="97"/>
    </location>
</feature>
<accession>A0A1R3L2W6</accession>
<dbReference type="Proteomes" id="UP000187203">
    <property type="component" value="Unassembled WGS sequence"/>
</dbReference>
<evidence type="ECO:0000313" key="3">
    <source>
        <dbReference type="Proteomes" id="UP000187203"/>
    </source>
</evidence>
<organism evidence="2 3">
    <name type="scientific">Corchorus olitorius</name>
    <dbReference type="NCBI Taxonomy" id="93759"/>
    <lineage>
        <taxon>Eukaryota</taxon>
        <taxon>Viridiplantae</taxon>
        <taxon>Streptophyta</taxon>
        <taxon>Embryophyta</taxon>
        <taxon>Tracheophyta</taxon>
        <taxon>Spermatophyta</taxon>
        <taxon>Magnoliopsida</taxon>
        <taxon>eudicotyledons</taxon>
        <taxon>Gunneridae</taxon>
        <taxon>Pentapetalae</taxon>
        <taxon>rosids</taxon>
        <taxon>malvids</taxon>
        <taxon>Malvales</taxon>
        <taxon>Malvaceae</taxon>
        <taxon>Grewioideae</taxon>
        <taxon>Apeibeae</taxon>
        <taxon>Corchorus</taxon>
    </lineage>
</organism>
<dbReference type="AlphaFoldDB" id="A0A1R3L2W6"/>
<evidence type="ECO:0000313" key="2">
    <source>
        <dbReference type="EMBL" id="OMP13628.1"/>
    </source>
</evidence>
<protein>
    <submittedName>
        <fullName evidence="2">Uncharacterized protein</fullName>
    </submittedName>
</protein>
<dbReference type="EMBL" id="AWUE01003704">
    <property type="protein sequence ID" value="OMP13628.1"/>
    <property type="molecule type" value="Genomic_DNA"/>
</dbReference>